<feature type="compositionally biased region" description="Low complexity" evidence="1">
    <location>
        <begin position="235"/>
        <end position="255"/>
    </location>
</feature>
<dbReference type="OMA" id="RPSWKDP"/>
<dbReference type="HOGENOM" id="CLU_081764_2_0_11"/>
<gene>
    <name evidence="4" type="ordered locus">MODMU_4675</name>
</gene>
<name>I4F343_MODI5</name>
<reference evidence="4 5" key="1">
    <citation type="journal article" date="2012" name="J. Bacteriol.">
        <title>Genome Sequence of Radiation-Resistant Modestobacter marinus Strain BC501, a Representative Actinobacterium That Thrives on Calcareous Stone Surfaces.</title>
        <authorList>
            <person name="Normand P."/>
            <person name="Gury J."/>
            <person name="Pujic P."/>
            <person name="Chouaia B."/>
            <person name="Crotti E."/>
            <person name="Brusetti L."/>
            <person name="Daffonchio D."/>
            <person name="Vacherie B."/>
            <person name="Barbe V."/>
            <person name="Medigue C."/>
            <person name="Calteau A."/>
            <person name="Ghodhbane-Gtari F."/>
            <person name="Essoussi I."/>
            <person name="Nouioui I."/>
            <person name="Abbassi-Ghozzi I."/>
            <person name="Gtari M."/>
        </authorList>
    </citation>
    <scope>NUCLEOTIDE SEQUENCE [LARGE SCALE GENOMIC DNA]</scope>
    <source>
        <strain evidence="5">BC 501</strain>
    </source>
</reference>
<dbReference type="KEGG" id="mmar:MODMU_4675"/>
<dbReference type="EMBL" id="FO203431">
    <property type="protein sequence ID" value="CCH90056.1"/>
    <property type="molecule type" value="Genomic_DNA"/>
</dbReference>
<keyword evidence="2" id="KW-0472">Membrane</keyword>
<dbReference type="CDD" id="cd11614">
    <property type="entry name" value="SAF_CpaB_FlgA_like"/>
    <property type="match status" value="1"/>
</dbReference>
<evidence type="ECO:0000256" key="2">
    <source>
        <dbReference type="SAM" id="Phobius"/>
    </source>
</evidence>
<protein>
    <recommendedName>
        <fullName evidence="3">SAF domain-containing protein</fullName>
    </recommendedName>
</protein>
<evidence type="ECO:0000313" key="5">
    <source>
        <dbReference type="Proteomes" id="UP000006461"/>
    </source>
</evidence>
<keyword evidence="2" id="KW-1133">Transmembrane helix</keyword>
<evidence type="ECO:0000313" key="4">
    <source>
        <dbReference type="EMBL" id="CCH90056.1"/>
    </source>
</evidence>
<feature type="transmembrane region" description="Helical" evidence="2">
    <location>
        <begin position="32"/>
        <end position="52"/>
    </location>
</feature>
<evidence type="ECO:0000256" key="1">
    <source>
        <dbReference type="SAM" id="MobiDB-lite"/>
    </source>
</evidence>
<dbReference type="InterPro" id="IPR013974">
    <property type="entry name" value="SAF"/>
</dbReference>
<keyword evidence="2" id="KW-0812">Transmembrane</keyword>
<dbReference type="SMART" id="SM00858">
    <property type="entry name" value="SAF"/>
    <property type="match status" value="1"/>
</dbReference>
<sequence length="255" mass="24806">MSATTAAPPAGRTDATPSPVPRRVRPPRWLDLRLVLGVLLVLGSVLLGARVVTGADATVPVWSAGGDLAAGTVLGADDLVAVSVRLDDVAGQYLATSTRPEGRVLGRAVRAGELLPRSALEEATGLVQLALPVQAGYVPPGLTRGQVVDVYAVADPAVGATGQTGGDVDLVVSAAPVQAVTGRGDGVLSTATTTVQVVVAVAGQDAPDVLGAIGGRGLVVVVRESVDAGAGGGSAPTAGGPTGSPTGSSPAGPTG</sequence>
<keyword evidence="5" id="KW-1185">Reference proteome</keyword>
<dbReference type="eggNOG" id="ENOG5033FCA">
    <property type="taxonomic scope" value="Bacteria"/>
</dbReference>
<dbReference type="STRING" id="477641.MODMU_4675"/>
<accession>I4F343</accession>
<dbReference type="AlphaFoldDB" id="I4F343"/>
<organism evidence="4 5">
    <name type="scientific">Modestobacter italicus (strain DSM 44449 / CECT 9708 / BC 501)</name>
    <dbReference type="NCBI Taxonomy" id="2732864"/>
    <lineage>
        <taxon>Bacteria</taxon>
        <taxon>Bacillati</taxon>
        <taxon>Actinomycetota</taxon>
        <taxon>Actinomycetes</taxon>
        <taxon>Geodermatophilales</taxon>
        <taxon>Geodermatophilaceae</taxon>
        <taxon>Modestobacter</taxon>
    </lineage>
</organism>
<feature type="domain" description="SAF" evidence="3">
    <location>
        <begin position="59"/>
        <end position="121"/>
    </location>
</feature>
<feature type="region of interest" description="Disordered" evidence="1">
    <location>
        <begin position="229"/>
        <end position="255"/>
    </location>
</feature>
<feature type="region of interest" description="Disordered" evidence="1">
    <location>
        <begin position="1"/>
        <end position="23"/>
    </location>
</feature>
<dbReference type="Pfam" id="PF08666">
    <property type="entry name" value="SAF"/>
    <property type="match status" value="1"/>
</dbReference>
<dbReference type="Proteomes" id="UP000006461">
    <property type="component" value="Chromosome"/>
</dbReference>
<proteinExistence type="predicted"/>
<dbReference type="PATRIC" id="fig|477641.3.peg.4384"/>
<dbReference type="OrthoDB" id="5192391at2"/>
<evidence type="ECO:0000259" key="3">
    <source>
        <dbReference type="SMART" id="SM00858"/>
    </source>
</evidence>